<accession>A0ACC3CS50</accession>
<evidence type="ECO:0000313" key="2">
    <source>
        <dbReference type="Proteomes" id="UP001186974"/>
    </source>
</evidence>
<keyword evidence="2" id="KW-1185">Reference proteome</keyword>
<dbReference type="Proteomes" id="UP001186974">
    <property type="component" value="Unassembled WGS sequence"/>
</dbReference>
<evidence type="ECO:0000313" key="1">
    <source>
        <dbReference type="EMBL" id="KAK3044024.1"/>
    </source>
</evidence>
<reference evidence="1" key="1">
    <citation type="submission" date="2024-09" db="EMBL/GenBank/DDBJ databases">
        <title>Black Yeasts Isolated from many extreme environments.</title>
        <authorList>
            <person name="Coleine C."/>
            <person name="Stajich J.E."/>
            <person name="Selbmann L."/>
        </authorList>
    </citation>
    <scope>NUCLEOTIDE SEQUENCE</scope>
    <source>
        <strain evidence="1">CCFEE 5737</strain>
    </source>
</reference>
<organism evidence="1 2">
    <name type="scientific">Coniosporium uncinatum</name>
    <dbReference type="NCBI Taxonomy" id="93489"/>
    <lineage>
        <taxon>Eukaryota</taxon>
        <taxon>Fungi</taxon>
        <taxon>Dikarya</taxon>
        <taxon>Ascomycota</taxon>
        <taxon>Pezizomycotina</taxon>
        <taxon>Dothideomycetes</taxon>
        <taxon>Dothideomycetes incertae sedis</taxon>
        <taxon>Coniosporium</taxon>
    </lineage>
</organism>
<name>A0ACC3CS50_9PEZI</name>
<sequence length="142" mass="16036">MASVSASPIEGTLQQKPASVSTFSLLVIGLAVLFIASNVRSYLRLSKFKGPRLAAWSKAWQLQCTWNKNTHWKLKEVCEKYGSVARVGPNELVTSDPDLIMKMSNVRSPYTKSETYSGTQFDKDVNHIFSERNEERHTALRK</sequence>
<dbReference type="EMBL" id="JAWDJW010012533">
    <property type="protein sequence ID" value="KAK3044024.1"/>
    <property type="molecule type" value="Genomic_DNA"/>
</dbReference>
<protein>
    <submittedName>
        <fullName evidence="1">Uncharacterized protein</fullName>
    </submittedName>
</protein>
<feature type="non-terminal residue" evidence="1">
    <location>
        <position position="142"/>
    </location>
</feature>
<comment type="caution">
    <text evidence="1">The sequence shown here is derived from an EMBL/GenBank/DDBJ whole genome shotgun (WGS) entry which is preliminary data.</text>
</comment>
<gene>
    <name evidence="1" type="ORF">LTS18_002373</name>
</gene>
<proteinExistence type="predicted"/>